<dbReference type="PANTHER" id="PTHR13887:SF55">
    <property type="entry name" value="SLR0313 PROTEIN"/>
    <property type="match status" value="1"/>
</dbReference>
<evidence type="ECO:0000259" key="2">
    <source>
        <dbReference type="PROSITE" id="PS51352"/>
    </source>
</evidence>
<accession>A0A1I0S246</accession>
<dbReference type="InterPro" id="IPR012336">
    <property type="entry name" value="Thioredoxin-like_fold"/>
</dbReference>
<dbReference type="PROSITE" id="PS51352">
    <property type="entry name" value="THIOREDOXIN_2"/>
    <property type="match status" value="1"/>
</dbReference>
<proteinExistence type="inferred from homology"/>
<keyword evidence="4" id="KW-1185">Reference proteome</keyword>
<name>A0A1I0S246_9FLAO</name>
<reference evidence="4" key="1">
    <citation type="submission" date="2016-10" db="EMBL/GenBank/DDBJ databases">
        <authorList>
            <person name="Varghese N."/>
            <person name="Submissions S."/>
        </authorList>
    </citation>
    <scope>NUCLEOTIDE SEQUENCE [LARGE SCALE GENOMIC DNA]</scope>
    <source>
        <strain evidence="4">DSM 17724</strain>
    </source>
</reference>
<dbReference type="PANTHER" id="PTHR13887">
    <property type="entry name" value="GLUTATHIONE S-TRANSFERASE KAPPA"/>
    <property type="match status" value="1"/>
</dbReference>
<evidence type="ECO:0000313" key="3">
    <source>
        <dbReference type="EMBL" id="SEW48627.1"/>
    </source>
</evidence>
<dbReference type="InterPro" id="IPR013766">
    <property type="entry name" value="Thioredoxin_domain"/>
</dbReference>
<comment type="similarity">
    <text evidence="1">Belongs to the thioredoxin family. DsbA subfamily.</text>
</comment>
<protein>
    <submittedName>
        <fullName evidence="3">Thioredoxin</fullName>
    </submittedName>
</protein>
<dbReference type="InterPro" id="IPR036249">
    <property type="entry name" value="Thioredoxin-like_sf"/>
</dbReference>
<feature type="domain" description="Thioredoxin" evidence="2">
    <location>
        <begin position="1"/>
        <end position="172"/>
    </location>
</feature>
<dbReference type="OrthoDB" id="117402at2"/>
<sequence length="172" mass="19521">MSTLRIPVGSNDHVQGNLETAKIVLVEYGDYQCPYCGHAYPLVKRFVEEYGDEVAFVFRNFPLTDSHQYAMAAATIAEAAGKQGKFWEMHDLIYENQNHLNEEMLKESVKSLGLDFNKIENDINTADLQDKIENDFEGGVRSGVNGTPSFFVNNQKWEDYDGTYDSFVELIS</sequence>
<dbReference type="RefSeq" id="WP_089795523.1">
    <property type="nucleotide sequence ID" value="NZ_FOIU01000004.1"/>
</dbReference>
<evidence type="ECO:0000256" key="1">
    <source>
        <dbReference type="ARBA" id="ARBA00005791"/>
    </source>
</evidence>
<dbReference type="EMBL" id="FOIU01000004">
    <property type="protein sequence ID" value="SEW48627.1"/>
    <property type="molecule type" value="Genomic_DNA"/>
</dbReference>
<dbReference type="AlphaFoldDB" id="A0A1I0S246"/>
<evidence type="ECO:0000313" key="4">
    <source>
        <dbReference type="Proteomes" id="UP000199469"/>
    </source>
</evidence>
<dbReference type="Pfam" id="PF13462">
    <property type="entry name" value="Thioredoxin_4"/>
    <property type="match status" value="1"/>
</dbReference>
<gene>
    <name evidence="3" type="ORF">SAMN05421841_3848</name>
</gene>
<organism evidence="3 4">
    <name type="scientific">Chryseobacterium wanjuense</name>
    <dbReference type="NCBI Taxonomy" id="356305"/>
    <lineage>
        <taxon>Bacteria</taxon>
        <taxon>Pseudomonadati</taxon>
        <taxon>Bacteroidota</taxon>
        <taxon>Flavobacteriia</taxon>
        <taxon>Flavobacteriales</taxon>
        <taxon>Weeksellaceae</taxon>
        <taxon>Chryseobacterium group</taxon>
        <taxon>Chryseobacterium</taxon>
    </lineage>
</organism>
<dbReference type="Gene3D" id="3.40.30.10">
    <property type="entry name" value="Glutaredoxin"/>
    <property type="match status" value="1"/>
</dbReference>
<dbReference type="SUPFAM" id="SSF52833">
    <property type="entry name" value="Thioredoxin-like"/>
    <property type="match status" value="1"/>
</dbReference>
<dbReference type="STRING" id="356305.SAMN05421841_3848"/>
<dbReference type="Proteomes" id="UP000199469">
    <property type="component" value="Unassembled WGS sequence"/>
</dbReference>